<evidence type="ECO:0000313" key="3">
    <source>
        <dbReference type="Proteomes" id="UP001303473"/>
    </source>
</evidence>
<dbReference type="PANTHER" id="PTHR38700:SF1">
    <property type="entry name" value="PH DOMAIN-CONTAINING PROTEIN"/>
    <property type="match status" value="1"/>
</dbReference>
<dbReference type="Gene3D" id="3.10.20.90">
    <property type="entry name" value="Phosphatidylinositol 3-kinase Catalytic Subunit, Chain A, domain 1"/>
    <property type="match status" value="1"/>
</dbReference>
<dbReference type="InterPro" id="IPR011993">
    <property type="entry name" value="PH-like_dom_sf"/>
</dbReference>
<feature type="compositionally biased region" description="Low complexity" evidence="1">
    <location>
        <begin position="615"/>
        <end position="649"/>
    </location>
</feature>
<feature type="compositionally biased region" description="Pro residues" evidence="1">
    <location>
        <begin position="674"/>
        <end position="683"/>
    </location>
</feature>
<feature type="region of interest" description="Disordered" evidence="1">
    <location>
        <begin position="591"/>
        <end position="786"/>
    </location>
</feature>
<feature type="region of interest" description="Disordered" evidence="1">
    <location>
        <begin position="401"/>
        <end position="579"/>
    </location>
</feature>
<comment type="caution">
    <text evidence="2">The sequence shown here is derived from an EMBL/GenBank/DDBJ whole genome shotgun (WGS) entry which is preliminary data.</text>
</comment>
<gene>
    <name evidence="2" type="ORF">QBC46DRAFT_250409</name>
</gene>
<feature type="compositionally biased region" description="Basic and acidic residues" evidence="1">
    <location>
        <begin position="484"/>
        <end position="502"/>
    </location>
</feature>
<dbReference type="Gene3D" id="2.30.29.30">
    <property type="entry name" value="Pleckstrin-homology domain (PH domain)/Phosphotyrosine-binding domain (PTB)"/>
    <property type="match status" value="1"/>
</dbReference>
<evidence type="ECO:0000313" key="2">
    <source>
        <dbReference type="EMBL" id="KAK3944961.1"/>
    </source>
</evidence>
<feature type="compositionally biased region" description="Basic and acidic residues" evidence="1">
    <location>
        <begin position="513"/>
        <end position="522"/>
    </location>
</feature>
<keyword evidence="3" id="KW-1185">Reference proteome</keyword>
<feature type="compositionally biased region" description="Basic and acidic residues" evidence="1">
    <location>
        <begin position="748"/>
        <end position="765"/>
    </location>
</feature>
<name>A0AAN6S9N8_9PEZI</name>
<feature type="region of interest" description="Disordered" evidence="1">
    <location>
        <begin position="33"/>
        <end position="72"/>
    </location>
</feature>
<dbReference type="Proteomes" id="UP001303473">
    <property type="component" value="Unassembled WGS sequence"/>
</dbReference>
<organism evidence="2 3">
    <name type="scientific">Diplogelasinospora grovesii</name>
    <dbReference type="NCBI Taxonomy" id="303347"/>
    <lineage>
        <taxon>Eukaryota</taxon>
        <taxon>Fungi</taxon>
        <taxon>Dikarya</taxon>
        <taxon>Ascomycota</taxon>
        <taxon>Pezizomycotina</taxon>
        <taxon>Sordariomycetes</taxon>
        <taxon>Sordariomycetidae</taxon>
        <taxon>Sordariales</taxon>
        <taxon>Diplogelasinosporaceae</taxon>
        <taxon>Diplogelasinospora</taxon>
    </lineage>
</organism>
<feature type="compositionally biased region" description="Basic and acidic residues" evidence="1">
    <location>
        <begin position="443"/>
        <end position="454"/>
    </location>
</feature>
<feature type="compositionally biased region" description="Basic and acidic residues" evidence="1">
    <location>
        <begin position="535"/>
        <end position="545"/>
    </location>
</feature>
<dbReference type="EMBL" id="MU853756">
    <property type="protein sequence ID" value="KAK3944961.1"/>
    <property type="molecule type" value="Genomic_DNA"/>
</dbReference>
<proteinExistence type="predicted"/>
<accession>A0AAN6S9N8</accession>
<dbReference type="AlphaFoldDB" id="A0AAN6S9N8"/>
<evidence type="ECO:0000256" key="1">
    <source>
        <dbReference type="SAM" id="MobiDB-lite"/>
    </source>
</evidence>
<reference evidence="3" key="1">
    <citation type="journal article" date="2023" name="Mol. Phylogenet. Evol.">
        <title>Genome-scale phylogeny and comparative genomics of the fungal order Sordariales.</title>
        <authorList>
            <person name="Hensen N."/>
            <person name="Bonometti L."/>
            <person name="Westerberg I."/>
            <person name="Brannstrom I.O."/>
            <person name="Guillou S."/>
            <person name="Cros-Aarteil S."/>
            <person name="Calhoun S."/>
            <person name="Haridas S."/>
            <person name="Kuo A."/>
            <person name="Mondo S."/>
            <person name="Pangilinan J."/>
            <person name="Riley R."/>
            <person name="LaButti K."/>
            <person name="Andreopoulos B."/>
            <person name="Lipzen A."/>
            <person name="Chen C."/>
            <person name="Yan M."/>
            <person name="Daum C."/>
            <person name="Ng V."/>
            <person name="Clum A."/>
            <person name="Steindorff A."/>
            <person name="Ohm R.A."/>
            <person name="Martin F."/>
            <person name="Silar P."/>
            <person name="Natvig D.O."/>
            <person name="Lalanne C."/>
            <person name="Gautier V."/>
            <person name="Ament-Velasquez S.L."/>
            <person name="Kruys A."/>
            <person name="Hutchinson M.I."/>
            <person name="Powell A.J."/>
            <person name="Barry K."/>
            <person name="Miller A.N."/>
            <person name="Grigoriev I.V."/>
            <person name="Debuchy R."/>
            <person name="Gladieux P."/>
            <person name="Hiltunen Thoren M."/>
            <person name="Johannesson H."/>
        </authorList>
    </citation>
    <scope>NUCLEOTIDE SEQUENCE [LARGE SCALE GENOMIC DNA]</scope>
    <source>
        <strain evidence="3">CBS 340.73</strain>
    </source>
</reference>
<protein>
    <recommendedName>
        <fullName evidence="4">PH domain-containing protein</fullName>
    </recommendedName>
</protein>
<dbReference type="PANTHER" id="PTHR38700">
    <property type="entry name" value="YALI0E22418P"/>
    <property type="match status" value="1"/>
</dbReference>
<evidence type="ECO:0008006" key="4">
    <source>
        <dbReference type="Google" id="ProtNLM"/>
    </source>
</evidence>
<feature type="compositionally biased region" description="Low complexity" evidence="1">
    <location>
        <begin position="38"/>
        <end position="54"/>
    </location>
</feature>
<sequence>MAVPPSPSFPFKPPKSPVLEKFAFFKGRKTNNTVVAHSPTSSRSPRSPTSPMSSNLDLVRSNTLEPPTPTTPGMQMHFIEPGGRGIVPQTDAPQCASNGGLRRVIVMCRGMTVELEVKLLTTTIDILSACSDQMPQSFNINTSMLIEAYNQLGLERRIRRYEHIRDIMNSWDRDNLNALVVAPDTPESDPDLDFDNAPRGEHSPPGFILPLYHSQRPGKWNKRFITLLEGGQMFASKKADPTPVDKDVQGLCHLSDFDIYIPNEAQTKKLLKPPKKYCYAIKSQQTTAVFLNSENFVHFFCTDDPNIAQKLHSHVHSWRSWYLVTKLLQIEAKKKEILAEPPPKLPDPVKHKPKKSVSHVKINGHKVKVSVDESPYAIGAFAPLLDLGRFEKPLDEFGKDWVPDRNSVLPPVKPLQPSASIKKAAPTEKEQEFAAKGLLGDGYEERKQAKKAESNEESVEGPFTEGPNLLNGGIPAKAEASEEEAPKLVEPEKEKEQEKKPEPSSWFPSALEHSTKKKESEPPRPSTSAGPSSQLEREREREQRRQQQGQRKPGPLISLNPKVAESRAREGLGLGRGVPVPEGLLAVQLATGPATPTNSRFLAVPNRSAVRTKGSSSSSSSSSSQQQQKQPRQPHHQQSQSHHQQQRPSTSDGPRNMPRRPTVNGTSRRGDPGDLPPLPPLPPSNLHNRAATRDGAYDPGFPLPPSNRPSTSAGHRPSDRDYQRPSTSAGHRPQERDQSRPGTSAGHRPSERDHSRPRGGPEHGLRVPPRMANQQQQRGRSGSIMI</sequence>